<proteinExistence type="inferred from homology"/>
<accession>A0A0D2IZC8</accession>
<dbReference type="Proteomes" id="UP000053617">
    <property type="component" value="Unassembled WGS sequence"/>
</dbReference>
<evidence type="ECO:0000256" key="1">
    <source>
        <dbReference type="ARBA" id="ARBA00006484"/>
    </source>
</evidence>
<keyword evidence="2" id="KW-0521">NADP</keyword>
<organism evidence="4 5">
    <name type="scientific">Rhinocladiella mackenziei CBS 650.93</name>
    <dbReference type="NCBI Taxonomy" id="1442369"/>
    <lineage>
        <taxon>Eukaryota</taxon>
        <taxon>Fungi</taxon>
        <taxon>Dikarya</taxon>
        <taxon>Ascomycota</taxon>
        <taxon>Pezizomycotina</taxon>
        <taxon>Eurotiomycetes</taxon>
        <taxon>Chaetothyriomycetidae</taxon>
        <taxon>Chaetothyriales</taxon>
        <taxon>Herpotrichiellaceae</taxon>
        <taxon>Rhinocladiella</taxon>
    </lineage>
</organism>
<reference evidence="4 5" key="1">
    <citation type="submission" date="2015-01" db="EMBL/GenBank/DDBJ databases">
        <title>The Genome Sequence of Rhinocladiella mackenzie CBS 650.93.</title>
        <authorList>
            <consortium name="The Broad Institute Genomics Platform"/>
            <person name="Cuomo C."/>
            <person name="de Hoog S."/>
            <person name="Gorbushina A."/>
            <person name="Stielow B."/>
            <person name="Teixiera M."/>
            <person name="Abouelleil A."/>
            <person name="Chapman S.B."/>
            <person name="Priest M."/>
            <person name="Young S.K."/>
            <person name="Wortman J."/>
            <person name="Nusbaum C."/>
            <person name="Birren B."/>
        </authorList>
    </citation>
    <scope>NUCLEOTIDE SEQUENCE [LARGE SCALE GENOMIC DNA]</scope>
    <source>
        <strain evidence="4 5">CBS 650.93</strain>
    </source>
</reference>
<dbReference type="GO" id="GO:0005737">
    <property type="term" value="C:cytoplasm"/>
    <property type="evidence" value="ECO:0007669"/>
    <property type="project" value="TreeGrafter"/>
</dbReference>
<dbReference type="GO" id="GO:0016616">
    <property type="term" value="F:oxidoreductase activity, acting on the CH-OH group of donors, NAD or NADP as acceptor"/>
    <property type="evidence" value="ECO:0007669"/>
    <property type="project" value="TreeGrafter"/>
</dbReference>
<evidence type="ECO:0008006" key="6">
    <source>
        <dbReference type="Google" id="ProtNLM"/>
    </source>
</evidence>
<dbReference type="InterPro" id="IPR036291">
    <property type="entry name" value="NAD(P)-bd_dom_sf"/>
</dbReference>
<keyword evidence="5" id="KW-1185">Reference proteome</keyword>
<sequence>MTQSDPSMVPYGSTAIFSDPVDIAQAIDFSNVEGKAIVITGGASGFGAACFQEWATHGANVIIGDINEKAGTELVAQIRRSTNNDNHHFISVNVTSWQSQVSFFKEAARLSPHGGIDCVMANAGIADAPENALFEEPPDYAAMDNPPQPTLRTLDINLYGVMYTTNLAISYLSRNPGSERCKVETHSGPRDRHLILVSSIAGLTGLPSQPIYATAKHGVVGLFRTLRISTPIKHGIRVNMINPYFVDTPMMGPRGALVLAGGAMATVPSVVEAATRLVADQGIIGRALVIGPSTSEDHAKAVGLELETKDQSAWDVYAHDFEQTDLFIRRVIGVTNLIAHARGWLGTLGDITRKLFSAGGSKAIRY</sequence>
<dbReference type="OrthoDB" id="5371740at2759"/>
<protein>
    <recommendedName>
        <fullName evidence="6">Short chain dehydrogenase/reductase</fullName>
    </recommendedName>
</protein>
<evidence type="ECO:0000256" key="3">
    <source>
        <dbReference type="ARBA" id="ARBA00023002"/>
    </source>
</evidence>
<dbReference type="InterPro" id="IPR002347">
    <property type="entry name" value="SDR_fam"/>
</dbReference>
<dbReference type="EMBL" id="KN847480">
    <property type="protein sequence ID" value="KIX01980.1"/>
    <property type="molecule type" value="Genomic_DNA"/>
</dbReference>
<dbReference type="GeneID" id="25295990"/>
<dbReference type="PANTHER" id="PTHR44229:SF4">
    <property type="entry name" value="15-HYDROXYPROSTAGLANDIN DEHYDROGENASE [NAD(+)]"/>
    <property type="match status" value="1"/>
</dbReference>
<dbReference type="RefSeq" id="XP_013269116.1">
    <property type="nucleotide sequence ID" value="XM_013413662.1"/>
</dbReference>
<keyword evidence="3" id="KW-0560">Oxidoreductase</keyword>
<dbReference type="SUPFAM" id="SSF51735">
    <property type="entry name" value="NAD(P)-binding Rossmann-fold domains"/>
    <property type="match status" value="1"/>
</dbReference>
<dbReference type="AlphaFoldDB" id="A0A0D2IZC8"/>
<comment type="similarity">
    <text evidence="1">Belongs to the short-chain dehydrogenases/reductases (SDR) family.</text>
</comment>
<dbReference type="HOGENOM" id="CLU_010194_13_3_1"/>
<gene>
    <name evidence="4" type="ORF">Z518_07919</name>
</gene>
<name>A0A0D2IZC8_9EURO</name>
<dbReference type="Pfam" id="PF00106">
    <property type="entry name" value="adh_short"/>
    <property type="match status" value="1"/>
</dbReference>
<dbReference type="PANTHER" id="PTHR44229">
    <property type="entry name" value="15-HYDROXYPROSTAGLANDIN DEHYDROGENASE [NAD(+)]"/>
    <property type="match status" value="1"/>
</dbReference>
<evidence type="ECO:0000313" key="4">
    <source>
        <dbReference type="EMBL" id="KIX01980.1"/>
    </source>
</evidence>
<evidence type="ECO:0000256" key="2">
    <source>
        <dbReference type="ARBA" id="ARBA00022857"/>
    </source>
</evidence>
<dbReference type="Gene3D" id="3.40.50.720">
    <property type="entry name" value="NAD(P)-binding Rossmann-like Domain"/>
    <property type="match status" value="1"/>
</dbReference>
<dbReference type="InterPro" id="IPR020904">
    <property type="entry name" value="Sc_DH/Rdtase_CS"/>
</dbReference>
<dbReference type="PRINTS" id="PR00081">
    <property type="entry name" value="GDHRDH"/>
</dbReference>
<dbReference type="VEuPathDB" id="FungiDB:Z518_07919"/>
<evidence type="ECO:0000313" key="5">
    <source>
        <dbReference type="Proteomes" id="UP000053617"/>
    </source>
</evidence>
<dbReference type="STRING" id="1442369.A0A0D2IZC8"/>
<dbReference type="PROSITE" id="PS00061">
    <property type="entry name" value="ADH_SHORT"/>
    <property type="match status" value="1"/>
</dbReference>